<sequence length="50" mass="5550">MKAITTKIKNDLYHVFVKGDSDKVAQARVFAVLAVPFFAVLFAFGQALVY</sequence>
<keyword evidence="1" id="KW-1133">Transmembrane helix</keyword>
<gene>
    <name evidence="2" type="ORF">IDJ76_15430</name>
</gene>
<feature type="transmembrane region" description="Helical" evidence="1">
    <location>
        <begin position="29"/>
        <end position="49"/>
    </location>
</feature>
<evidence type="ECO:0000313" key="3">
    <source>
        <dbReference type="Proteomes" id="UP000619078"/>
    </source>
</evidence>
<comment type="caution">
    <text evidence="2">The sequence shown here is derived from an EMBL/GenBank/DDBJ whole genome shotgun (WGS) entry which is preliminary data.</text>
</comment>
<reference evidence="2" key="1">
    <citation type="submission" date="2020-09" db="EMBL/GenBank/DDBJ databases">
        <title>Novel species of Mucilaginibacter isolated from a glacier on the Tibetan Plateau.</title>
        <authorList>
            <person name="Liu Q."/>
            <person name="Xin Y.-H."/>
        </authorList>
    </citation>
    <scope>NUCLEOTIDE SEQUENCE</scope>
    <source>
        <strain evidence="2">ZB1P21</strain>
    </source>
</reference>
<organism evidence="2 3">
    <name type="scientific">Mucilaginibacter glaciei</name>
    <dbReference type="NCBI Taxonomy" id="2772109"/>
    <lineage>
        <taxon>Bacteria</taxon>
        <taxon>Pseudomonadati</taxon>
        <taxon>Bacteroidota</taxon>
        <taxon>Sphingobacteriia</taxon>
        <taxon>Sphingobacteriales</taxon>
        <taxon>Sphingobacteriaceae</taxon>
        <taxon>Mucilaginibacter</taxon>
    </lineage>
</organism>
<keyword evidence="1" id="KW-0812">Transmembrane</keyword>
<dbReference type="RefSeq" id="WP_191164243.1">
    <property type="nucleotide sequence ID" value="NZ_JACWMX010000006.1"/>
</dbReference>
<protein>
    <submittedName>
        <fullName evidence="2">Uncharacterized protein</fullName>
    </submittedName>
</protein>
<dbReference type="AlphaFoldDB" id="A0A926NR60"/>
<evidence type="ECO:0000256" key="1">
    <source>
        <dbReference type="SAM" id="Phobius"/>
    </source>
</evidence>
<accession>A0A926NR60</accession>
<dbReference type="Proteomes" id="UP000619078">
    <property type="component" value="Unassembled WGS sequence"/>
</dbReference>
<name>A0A926NR60_9SPHI</name>
<proteinExistence type="predicted"/>
<dbReference type="EMBL" id="JACWMX010000006">
    <property type="protein sequence ID" value="MBD1394501.1"/>
    <property type="molecule type" value="Genomic_DNA"/>
</dbReference>
<keyword evidence="3" id="KW-1185">Reference proteome</keyword>
<keyword evidence="1" id="KW-0472">Membrane</keyword>
<evidence type="ECO:0000313" key="2">
    <source>
        <dbReference type="EMBL" id="MBD1394501.1"/>
    </source>
</evidence>